<comment type="caution">
    <text evidence="3">The sequence shown here is derived from an EMBL/GenBank/DDBJ whole genome shotgun (WGS) entry which is preliminary data.</text>
</comment>
<sequence>MRFRHGILLMVTAAALVVVVVAGVTMALLGGGGGRSPHAGGPPAEDSAATASASASPSGPSLAPRGKPRKPKTSASTMVGVPPSAPAAPRPVGSVKPSQLPSWWPSGDPRFRHWHRNSPPPWWHHH</sequence>
<feature type="compositionally biased region" description="Low complexity" evidence="1">
    <location>
        <begin position="42"/>
        <end position="64"/>
    </location>
</feature>
<keyword evidence="2" id="KW-0812">Transmembrane</keyword>
<keyword evidence="4" id="KW-1185">Reference proteome</keyword>
<dbReference type="Proteomes" id="UP000316096">
    <property type="component" value="Unassembled WGS sequence"/>
</dbReference>
<gene>
    <name evidence="3" type="ORF">FB559_6096</name>
</gene>
<dbReference type="EMBL" id="VFOZ01000001">
    <property type="protein sequence ID" value="TQM00384.1"/>
    <property type="molecule type" value="Genomic_DNA"/>
</dbReference>
<dbReference type="RefSeq" id="WP_141959875.1">
    <property type="nucleotide sequence ID" value="NZ_VFOZ01000001.1"/>
</dbReference>
<protein>
    <submittedName>
        <fullName evidence="3">Uncharacterized protein</fullName>
    </submittedName>
</protein>
<name>A0A543CTG3_9ACTN</name>
<feature type="region of interest" description="Disordered" evidence="1">
    <location>
        <begin position="29"/>
        <end position="112"/>
    </location>
</feature>
<feature type="transmembrane region" description="Helical" evidence="2">
    <location>
        <begin position="7"/>
        <end position="29"/>
    </location>
</feature>
<evidence type="ECO:0000313" key="3">
    <source>
        <dbReference type="EMBL" id="TQM00384.1"/>
    </source>
</evidence>
<organism evidence="3 4">
    <name type="scientific">Actinoallomurus bryophytorum</name>
    <dbReference type="NCBI Taxonomy" id="1490222"/>
    <lineage>
        <taxon>Bacteria</taxon>
        <taxon>Bacillati</taxon>
        <taxon>Actinomycetota</taxon>
        <taxon>Actinomycetes</taxon>
        <taxon>Streptosporangiales</taxon>
        <taxon>Thermomonosporaceae</taxon>
        <taxon>Actinoallomurus</taxon>
    </lineage>
</organism>
<keyword evidence="2" id="KW-0472">Membrane</keyword>
<evidence type="ECO:0000256" key="2">
    <source>
        <dbReference type="SAM" id="Phobius"/>
    </source>
</evidence>
<keyword evidence="2" id="KW-1133">Transmembrane helix</keyword>
<evidence type="ECO:0000256" key="1">
    <source>
        <dbReference type="SAM" id="MobiDB-lite"/>
    </source>
</evidence>
<reference evidence="3 4" key="1">
    <citation type="submission" date="2019-06" db="EMBL/GenBank/DDBJ databases">
        <title>Sequencing the genomes of 1000 actinobacteria strains.</title>
        <authorList>
            <person name="Klenk H.-P."/>
        </authorList>
    </citation>
    <scope>NUCLEOTIDE SEQUENCE [LARGE SCALE GENOMIC DNA]</scope>
    <source>
        <strain evidence="3 4">DSM 102200</strain>
    </source>
</reference>
<dbReference type="AlphaFoldDB" id="A0A543CTG3"/>
<evidence type="ECO:0000313" key="4">
    <source>
        <dbReference type="Proteomes" id="UP000316096"/>
    </source>
</evidence>
<proteinExistence type="predicted"/>
<accession>A0A543CTG3</accession>